<organism evidence="1 2">
    <name type="scientific">Solanum commersonii</name>
    <name type="common">Commerson's wild potato</name>
    <name type="synonym">Commerson's nightshade</name>
    <dbReference type="NCBI Taxonomy" id="4109"/>
    <lineage>
        <taxon>Eukaryota</taxon>
        <taxon>Viridiplantae</taxon>
        <taxon>Streptophyta</taxon>
        <taxon>Embryophyta</taxon>
        <taxon>Tracheophyta</taxon>
        <taxon>Spermatophyta</taxon>
        <taxon>Magnoliopsida</taxon>
        <taxon>eudicotyledons</taxon>
        <taxon>Gunneridae</taxon>
        <taxon>Pentapetalae</taxon>
        <taxon>asterids</taxon>
        <taxon>lamiids</taxon>
        <taxon>Solanales</taxon>
        <taxon>Solanaceae</taxon>
        <taxon>Solanoideae</taxon>
        <taxon>Solaneae</taxon>
        <taxon>Solanum</taxon>
    </lineage>
</organism>
<accession>A0A9J6A8P7</accession>
<name>A0A9J6A8P7_SOLCO</name>
<gene>
    <name evidence="1" type="ORF">H5410_005877</name>
</gene>
<evidence type="ECO:0000313" key="1">
    <source>
        <dbReference type="EMBL" id="KAG5620659.1"/>
    </source>
</evidence>
<reference evidence="1 2" key="1">
    <citation type="submission" date="2020-09" db="EMBL/GenBank/DDBJ databases">
        <title>De no assembly of potato wild relative species, Solanum commersonii.</title>
        <authorList>
            <person name="Cho K."/>
        </authorList>
    </citation>
    <scope>NUCLEOTIDE SEQUENCE [LARGE SCALE GENOMIC DNA]</scope>
    <source>
        <strain evidence="1">LZ3.2</strain>
        <tissue evidence="1">Leaf</tissue>
    </source>
</reference>
<evidence type="ECO:0000313" key="2">
    <source>
        <dbReference type="Proteomes" id="UP000824120"/>
    </source>
</evidence>
<dbReference type="Proteomes" id="UP000824120">
    <property type="component" value="Chromosome 2"/>
</dbReference>
<dbReference type="EMBL" id="JACXVP010000002">
    <property type="protein sequence ID" value="KAG5620659.1"/>
    <property type="molecule type" value="Genomic_DNA"/>
</dbReference>
<keyword evidence="2" id="KW-1185">Reference proteome</keyword>
<dbReference type="AlphaFoldDB" id="A0A9J6A8P7"/>
<comment type="caution">
    <text evidence="1">The sequence shown here is derived from an EMBL/GenBank/DDBJ whole genome shotgun (WGS) entry which is preliminary data.</text>
</comment>
<proteinExistence type="predicted"/>
<sequence length="72" mass="8014">MNILKINCIFLFGNSMINRNGDNLCHNLCPLGGHSVTANNTVNVNHTKWDICDKLDSECIEGIIHVDDHPPN</sequence>
<protein>
    <submittedName>
        <fullName evidence="1">Uncharacterized protein</fullName>
    </submittedName>
</protein>